<dbReference type="Proteomes" id="UP000587991">
    <property type="component" value="Unassembled WGS sequence"/>
</dbReference>
<comment type="caution">
    <text evidence="2">The sequence shown here is derived from an EMBL/GenBank/DDBJ whole genome shotgun (WGS) entry which is preliminary data.</text>
</comment>
<keyword evidence="1" id="KW-1133">Transmembrane helix</keyword>
<evidence type="ECO:0000256" key="1">
    <source>
        <dbReference type="SAM" id="Phobius"/>
    </source>
</evidence>
<reference evidence="2 3" key="1">
    <citation type="submission" date="2020-04" db="EMBL/GenBank/DDBJ databases">
        <title>Draft genome of Leeia sp. IMCC25680.</title>
        <authorList>
            <person name="Song J."/>
            <person name="Cho J.-C."/>
        </authorList>
    </citation>
    <scope>NUCLEOTIDE SEQUENCE [LARGE SCALE GENOMIC DNA]</scope>
    <source>
        <strain evidence="2 3">IMCC25680</strain>
    </source>
</reference>
<dbReference type="EMBL" id="JABAIM010000004">
    <property type="protein sequence ID" value="NLR76544.1"/>
    <property type="molecule type" value="Genomic_DNA"/>
</dbReference>
<dbReference type="RefSeq" id="WP_168878218.1">
    <property type="nucleotide sequence ID" value="NZ_JABAIM010000004.1"/>
</dbReference>
<keyword evidence="1" id="KW-0812">Transmembrane</keyword>
<name>A0A847S977_9NEIS</name>
<keyword evidence="1" id="KW-0472">Membrane</keyword>
<accession>A0A847S977</accession>
<proteinExistence type="predicted"/>
<organism evidence="2 3">
    <name type="scientific">Leeia aquatica</name>
    <dbReference type="NCBI Taxonomy" id="2725557"/>
    <lineage>
        <taxon>Bacteria</taxon>
        <taxon>Pseudomonadati</taxon>
        <taxon>Pseudomonadota</taxon>
        <taxon>Betaproteobacteria</taxon>
        <taxon>Neisseriales</taxon>
        <taxon>Leeiaceae</taxon>
        <taxon>Leeia</taxon>
    </lineage>
</organism>
<dbReference type="InterPro" id="IPR007165">
    <property type="entry name" value="Phage_holin_4_2"/>
</dbReference>
<evidence type="ECO:0000313" key="3">
    <source>
        <dbReference type="Proteomes" id="UP000587991"/>
    </source>
</evidence>
<evidence type="ECO:0000313" key="2">
    <source>
        <dbReference type="EMBL" id="NLR76544.1"/>
    </source>
</evidence>
<protein>
    <submittedName>
        <fullName evidence="2">Phage holin family protein</fullName>
    </submittedName>
</protein>
<feature type="transmembrane region" description="Helical" evidence="1">
    <location>
        <begin position="48"/>
        <end position="74"/>
    </location>
</feature>
<dbReference type="Pfam" id="PF04020">
    <property type="entry name" value="Phage_holin_4_2"/>
    <property type="match status" value="1"/>
</dbReference>
<gene>
    <name evidence="2" type="ORF">HF682_15360</name>
</gene>
<keyword evidence="3" id="KW-1185">Reference proteome</keyword>
<sequence>MRLLSGWLINSLSLIVISLLLPFIHLSHPLAAFKVTLMLGLLYHVAKPVVMVLIAPAIVLSLGLLIPVLDVIIFQAAGQSNFGMEIGTFWQALAGYAAYRLLARATSVTVLGIRP</sequence>
<dbReference type="AlphaFoldDB" id="A0A847S977"/>